<proteinExistence type="predicted"/>
<sequence>MKKTWKNAAIISAALFLSACSGQQNLLDESVKAEESQHDDTHGAHQTSVYDKSINTRNMNDGLIIPSENGEKTQTTDEHGGTSHGAGTNVYSLIGSSGLNEGGISSHLESRLGGEGINGIKVFVLDDTVILARATPEVTSNQYDSMQEHVLNGVDGMSRKDQNKKDAANMNNTAAQDVDDNLDKAKSYMNKVFNGNVQTLTVTNPEAVVLIEKIKNNLKAESVPYDTVSRDIITLVKMTREK</sequence>
<organism evidence="3 4">
    <name type="scientific">Neobacillus niacini</name>
    <dbReference type="NCBI Taxonomy" id="86668"/>
    <lineage>
        <taxon>Bacteria</taxon>
        <taxon>Bacillati</taxon>
        <taxon>Bacillota</taxon>
        <taxon>Bacilli</taxon>
        <taxon>Bacillales</taxon>
        <taxon>Bacillaceae</taxon>
        <taxon>Neobacillus</taxon>
    </lineage>
</organism>
<name>A0A852T6A3_9BACI</name>
<feature type="region of interest" description="Disordered" evidence="1">
    <location>
        <begin position="65"/>
        <end position="86"/>
    </location>
</feature>
<gene>
    <name evidence="3" type="ORF">F4694_001034</name>
</gene>
<evidence type="ECO:0000313" key="3">
    <source>
        <dbReference type="EMBL" id="NYE04290.1"/>
    </source>
</evidence>
<evidence type="ECO:0000313" key="4">
    <source>
        <dbReference type="Proteomes" id="UP000548423"/>
    </source>
</evidence>
<protein>
    <submittedName>
        <fullName evidence="3">DNA binding CopG/RHH family protein</fullName>
    </submittedName>
</protein>
<evidence type="ECO:0000256" key="1">
    <source>
        <dbReference type="SAM" id="MobiDB-lite"/>
    </source>
</evidence>
<comment type="caution">
    <text evidence="3">The sequence shown here is derived from an EMBL/GenBank/DDBJ whole genome shotgun (WGS) entry which is preliminary data.</text>
</comment>
<dbReference type="PROSITE" id="PS51257">
    <property type="entry name" value="PROKAR_LIPOPROTEIN"/>
    <property type="match status" value="1"/>
</dbReference>
<feature type="chain" id="PRO_5039366311" evidence="2">
    <location>
        <begin position="20"/>
        <end position="242"/>
    </location>
</feature>
<accession>A0A852T6A3</accession>
<dbReference type="EMBL" id="JACCBX010000002">
    <property type="protein sequence ID" value="NYE04290.1"/>
    <property type="molecule type" value="Genomic_DNA"/>
</dbReference>
<feature type="compositionally biased region" description="Basic and acidic residues" evidence="1">
    <location>
        <begin position="69"/>
        <end position="81"/>
    </location>
</feature>
<dbReference type="AlphaFoldDB" id="A0A852T6A3"/>
<reference evidence="4" key="2">
    <citation type="submission" date="2020-08" db="EMBL/GenBank/DDBJ databases">
        <title>The Agave Microbiome: Exploring the role of microbial communities in plant adaptations to desert environments.</title>
        <authorList>
            <person name="Partida-Martinez L.P."/>
        </authorList>
    </citation>
    <scope>NUCLEOTIDE SEQUENCE [LARGE SCALE GENOMIC DNA]</scope>
    <source>
        <strain evidence="4">AT2.8</strain>
    </source>
</reference>
<feature type="signal peptide" evidence="2">
    <location>
        <begin position="1"/>
        <end position="19"/>
    </location>
</feature>
<dbReference type="Proteomes" id="UP000548423">
    <property type="component" value="Unassembled WGS sequence"/>
</dbReference>
<evidence type="ECO:0000256" key="2">
    <source>
        <dbReference type="SAM" id="SignalP"/>
    </source>
</evidence>
<reference evidence="4" key="1">
    <citation type="submission" date="2020-07" db="EMBL/GenBank/DDBJ databases">
        <authorList>
            <person name="Partida-Martinez L."/>
            <person name="Huntemann M."/>
            <person name="Clum A."/>
            <person name="Wang J."/>
            <person name="Palaniappan K."/>
            <person name="Ritter S."/>
            <person name="Chen I.-M."/>
            <person name="Stamatis D."/>
            <person name="Reddy T."/>
            <person name="O'Malley R."/>
            <person name="Daum C."/>
            <person name="Shapiro N."/>
            <person name="Ivanova N."/>
            <person name="Kyrpides N."/>
            <person name="Woyke T."/>
        </authorList>
    </citation>
    <scope>NUCLEOTIDE SEQUENCE [LARGE SCALE GENOMIC DNA]</scope>
    <source>
        <strain evidence="4">AT2.8</strain>
    </source>
</reference>
<keyword evidence="2" id="KW-0732">Signal</keyword>